<feature type="signal peptide" evidence="1">
    <location>
        <begin position="1"/>
        <end position="21"/>
    </location>
</feature>
<dbReference type="EMBL" id="QGNW01000035">
    <property type="protein sequence ID" value="RVX10365.1"/>
    <property type="molecule type" value="Genomic_DNA"/>
</dbReference>
<dbReference type="AlphaFoldDB" id="A0A438JN55"/>
<dbReference type="Proteomes" id="UP000288805">
    <property type="component" value="Unassembled WGS sequence"/>
</dbReference>
<sequence>MSLCFMLFFIVSDCLTGSSSCVGLSLSGVCSDVNLFLLHFYSYQKESLGEPPHESDIKVNFLSPSFVAEQILGEEVPGAIYVEAPLNQVDAF</sequence>
<feature type="chain" id="PRO_5019172172" evidence="1">
    <location>
        <begin position="22"/>
        <end position="92"/>
    </location>
</feature>
<protein>
    <submittedName>
        <fullName evidence="2">Uncharacterized protein</fullName>
    </submittedName>
</protein>
<organism evidence="2 3">
    <name type="scientific">Vitis vinifera</name>
    <name type="common">Grape</name>
    <dbReference type="NCBI Taxonomy" id="29760"/>
    <lineage>
        <taxon>Eukaryota</taxon>
        <taxon>Viridiplantae</taxon>
        <taxon>Streptophyta</taxon>
        <taxon>Embryophyta</taxon>
        <taxon>Tracheophyta</taxon>
        <taxon>Spermatophyta</taxon>
        <taxon>Magnoliopsida</taxon>
        <taxon>eudicotyledons</taxon>
        <taxon>Gunneridae</taxon>
        <taxon>Pentapetalae</taxon>
        <taxon>rosids</taxon>
        <taxon>Vitales</taxon>
        <taxon>Vitaceae</taxon>
        <taxon>Viteae</taxon>
        <taxon>Vitis</taxon>
    </lineage>
</organism>
<evidence type="ECO:0000313" key="3">
    <source>
        <dbReference type="Proteomes" id="UP000288805"/>
    </source>
</evidence>
<reference evidence="2 3" key="1">
    <citation type="journal article" date="2018" name="PLoS Genet.">
        <title>Population sequencing reveals clonal diversity and ancestral inbreeding in the grapevine cultivar Chardonnay.</title>
        <authorList>
            <person name="Roach M.J."/>
            <person name="Johnson D.L."/>
            <person name="Bohlmann J."/>
            <person name="van Vuuren H.J."/>
            <person name="Jones S.J."/>
            <person name="Pretorius I.S."/>
            <person name="Schmidt S.A."/>
            <person name="Borneman A.R."/>
        </authorList>
    </citation>
    <scope>NUCLEOTIDE SEQUENCE [LARGE SCALE GENOMIC DNA]</scope>
    <source>
        <strain evidence="3">cv. Chardonnay</strain>
        <tissue evidence="2">Leaf</tissue>
    </source>
</reference>
<comment type="caution">
    <text evidence="2">The sequence shown here is derived from an EMBL/GenBank/DDBJ whole genome shotgun (WGS) entry which is preliminary data.</text>
</comment>
<evidence type="ECO:0000256" key="1">
    <source>
        <dbReference type="SAM" id="SignalP"/>
    </source>
</evidence>
<evidence type="ECO:0000313" key="2">
    <source>
        <dbReference type="EMBL" id="RVX10365.1"/>
    </source>
</evidence>
<accession>A0A438JN55</accession>
<proteinExistence type="predicted"/>
<keyword evidence="1" id="KW-0732">Signal</keyword>
<name>A0A438JN55_VITVI</name>
<gene>
    <name evidence="2" type="ORF">CK203_016125</name>
</gene>